<name>A0ABR8Y8H2_9BACT</name>
<dbReference type="Proteomes" id="UP000620874">
    <property type="component" value="Unassembled WGS sequence"/>
</dbReference>
<dbReference type="InterPro" id="IPR041607">
    <property type="entry name" value="HU-HIG"/>
</dbReference>
<feature type="domain" description="HU" evidence="2">
    <location>
        <begin position="1"/>
        <end position="119"/>
    </location>
</feature>
<protein>
    <submittedName>
        <fullName evidence="3">HU family DNA-binding protein</fullName>
    </submittedName>
</protein>
<proteinExistence type="predicted"/>
<gene>
    <name evidence="3" type="ORF">H9625_08145</name>
</gene>
<dbReference type="Gene3D" id="4.10.520.10">
    <property type="entry name" value="IHF-like DNA-binding proteins"/>
    <property type="match status" value="1"/>
</dbReference>
<dbReference type="InterPro" id="IPR010992">
    <property type="entry name" value="IHF-like_DNA-bd_dom_sf"/>
</dbReference>
<evidence type="ECO:0000259" key="2">
    <source>
        <dbReference type="Pfam" id="PF18291"/>
    </source>
</evidence>
<accession>A0ABR8Y8H2</accession>
<evidence type="ECO:0000256" key="1">
    <source>
        <dbReference type="ARBA" id="ARBA00023125"/>
    </source>
</evidence>
<evidence type="ECO:0000313" key="3">
    <source>
        <dbReference type="EMBL" id="MBD8040406.1"/>
    </source>
</evidence>
<keyword evidence="4" id="KW-1185">Reference proteome</keyword>
<dbReference type="EMBL" id="JACSPP010000020">
    <property type="protein sequence ID" value="MBD8040406.1"/>
    <property type="molecule type" value="Genomic_DNA"/>
</dbReference>
<evidence type="ECO:0000313" key="4">
    <source>
        <dbReference type="Proteomes" id="UP000620874"/>
    </source>
</evidence>
<dbReference type="RefSeq" id="WP_191763829.1">
    <property type="nucleotide sequence ID" value="NZ_JACSPP010000020.1"/>
</dbReference>
<dbReference type="GO" id="GO:0003677">
    <property type="term" value="F:DNA binding"/>
    <property type="evidence" value="ECO:0007669"/>
    <property type="project" value="UniProtKB-KW"/>
</dbReference>
<dbReference type="Pfam" id="PF18291">
    <property type="entry name" value="HU-HIG"/>
    <property type="match status" value="1"/>
</dbReference>
<comment type="caution">
    <text evidence="3">The sequence shown here is derived from an EMBL/GenBank/DDBJ whole genome shotgun (WGS) entry which is preliminary data.</text>
</comment>
<sequence length="208" mass="23719">MSALYDFLPVPPKGNNESGSHLYPKLRPYKTVSFDELTEKIASHSGLTKGNILAVMEEIENWTKQLLSEGYRVQIGNIGTVSASLKADAEVYDKEDIHAQSIRFDKMRVTVSKQFSKQCCGKVLRAPSWKKFQQSSCTYTEEERLALLQSYLESHDYITRAEYGALTGLLKYKAWQDLDKWVKAHLIDIKGRAPHRVYVKRKGQDDGL</sequence>
<dbReference type="SUPFAM" id="SSF47729">
    <property type="entry name" value="IHF-like DNA-binding proteins"/>
    <property type="match status" value="1"/>
</dbReference>
<reference evidence="3 4" key="1">
    <citation type="submission" date="2020-08" db="EMBL/GenBank/DDBJ databases">
        <title>A Genomic Blueprint of the Chicken Gut Microbiome.</title>
        <authorList>
            <person name="Gilroy R."/>
            <person name="Ravi A."/>
            <person name="Getino M."/>
            <person name="Pursley I."/>
            <person name="Horton D.L."/>
            <person name="Alikhan N.-F."/>
            <person name="Baker D."/>
            <person name="Gharbi K."/>
            <person name="Hall N."/>
            <person name="Watson M."/>
            <person name="Adriaenssens E.M."/>
            <person name="Foster-Nyarko E."/>
            <person name="Jarju S."/>
            <person name="Secka A."/>
            <person name="Antonio M."/>
            <person name="Oren A."/>
            <person name="Chaudhuri R."/>
            <person name="La Ragione R.M."/>
            <person name="Hildebrand F."/>
            <person name="Pallen M.J."/>
        </authorList>
    </citation>
    <scope>NUCLEOTIDE SEQUENCE [LARGE SCALE GENOMIC DNA]</scope>
    <source>
        <strain evidence="3 4">Sa1CVN1</strain>
    </source>
</reference>
<keyword evidence="1 3" id="KW-0238">DNA-binding</keyword>
<organism evidence="3 4">
    <name type="scientific">Phocaeicola intestinalis</name>
    <dbReference type="NCBI Taxonomy" id="2762212"/>
    <lineage>
        <taxon>Bacteria</taxon>
        <taxon>Pseudomonadati</taxon>
        <taxon>Bacteroidota</taxon>
        <taxon>Bacteroidia</taxon>
        <taxon>Bacteroidales</taxon>
        <taxon>Bacteroidaceae</taxon>
        <taxon>Phocaeicola</taxon>
    </lineage>
</organism>